<gene>
    <name evidence="1" type="ORF">PR048_022360</name>
</gene>
<accession>A0ABQ9H0V8</accession>
<keyword evidence="2" id="KW-1185">Reference proteome</keyword>
<sequence length="257" mass="29402">MHDHFDSMSLTHFDTEGSIKSVLHNKLADLKGFEFAVFVTSTRNDWASSQEAKRRMSNYEENPIRTFVAKIIATVKVCTNRNCLGHRYVDIYSFLYFKHSLNQRCLAFPVTQTCLKFVVPKLERMPQYLNIILPFRKETCLLYFVGIPACYGCIDVTSRICCCDGSDQSRLSGSITVSVFIAITEYYCPLVMNAYTSSLTSYLTTPRYHPDSNTLEELRSFGRTIFGVPADEENSVDYFFSDSDTDNPLIQISLFFV</sequence>
<organism evidence="1 2">
    <name type="scientific">Dryococelus australis</name>
    <dbReference type="NCBI Taxonomy" id="614101"/>
    <lineage>
        <taxon>Eukaryota</taxon>
        <taxon>Metazoa</taxon>
        <taxon>Ecdysozoa</taxon>
        <taxon>Arthropoda</taxon>
        <taxon>Hexapoda</taxon>
        <taxon>Insecta</taxon>
        <taxon>Pterygota</taxon>
        <taxon>Neoptera</taxon>
        <taxon>Polyneoptera</taxon>
        <taxon>Phasmatodea</taxon>
        <taxon>Verophasmatodea</taxon>
        <taxon>Anareolatae</taxon>
        <taxon>Phasmatidae</taxon>
        <taxon>Eurycanthinae</taxon>
        <taxon>Dryococelus</taxon>
    </lineage>
</organism>
<proteinExistence type="predicted"/>
<dbReference type="EMBL" id="JARBHB010000008">
    <property type="protein sequence ID" value="KAJ8877901.1"/>
    <property type="molecule type" value="Genomic_DNA"/>
</dbReference>
<reference evidence="1 2" key="1">
    <citation type="submission" date="2023-02" db="EMBL/GenBank/DDBJ databases">
        <title>LHISI_Scaffold_Assembly.</title>
        <authorList>
            <person name="Stuart O.P."/>
            <person name="Cleave R."/>
            <person name="Magrath M.J.L."/>
            <person name="Mikheyev A.S."/>
        </authorList>
    </citation>
    <scope>NUCLEOTIDE SEQUENCE [LARGE SCALE GENOMIC DNA]</scope>
    <source>
        <strain evidence="1">Daus_M_001</strain>
        <tissue evidence="1">Leg muscle</tissue>
    </source>
</reference>
<comment type="caution">
    <text evidence="1">The sequence shown here is derived from an EMBL/GenBank/DDBJ whole genome shotgun (WGS) entry which is preliminary data.</text>
</comment>
<name>A0ABQ9H0V8_9NEOP</name>
<protein>
    <submittedName>
        <fullName evidence="1">Uncharacterized protein</fullName>
    </submittedName>
</protein>
<dbReference type="Proteomes" id="UP001159363">
    <property type="component" value="Chromosome 7"/>
</dbReference>
<evidence type="ECO:0000313" key="1">
    <source>
        <dbReference type="EMBL" id="KAJ8877901.1"/>
    </source>
</evidence>
<evidence type="ECO:0000313" key="2">
    <source>
        <dbReference type="Proteomes" id="UP001159363"/>
    </source>
</evidence>